<keyword evidence="3 5" id="KW-0547">Nucleotide-binding</keyword>
<dbReference type="InterPro" id="IPR027417">
    <property type="entry name" value="P-loop_NTPase"/>
</dbReference>
<dbReference type="CDD" id="cd01428">
    <property type="entry name" value="ADK"/>
    <property type="match status" value="1"/>
</dbReference>
<feature type="binding site" evidence="5">
    <location>
        <position position="142"/>
    </location>
    <ligand>
        <name>AMP</name>
        <dbReference type="ChEBI" id="CHEBI:456215"/>
    </ligand>
</feature>
<feature type="binding site" evidence="5">
    <location>
        <position position="131"/>
    </location>
    <ligand>
        <name>AMP</name>
        <dbReference type="ChEBI" id="CHEBI:456215"/>
    </ligand>
</feature>
<keyword evidence="4 5" id="KW-0418">Kinase</keyword>
<dbReference type="NCBIfam" id="NF001381">
    <property type="entry name" value="PRK00279.1-3"/>
    <property type="match status" value="1"/>
</dbReference>
<dbReference type="GO" id="GO:0005737">
    <property type="term" value="C:cytoplasm"/>
    <property type="evidence" value="ECO:0007669"/>
    <property type="project" value="UniProtKB-SubCell"/>
</dbReference>
<feature type="binding site" evidence="5">
    <location>
        <position position="32"/>
    </location>
    <ligand>
        <name>AMP</name>
        <dbReference type="ChEBI" id="CHEBI:456215"/>
    </ligand>
</feature>
<evidence type="ECO:0000256" key="2">
    <source>
        <dbReference type="ARBA" id="ARBA00022727"/>
    </source>
</evidence>
<dbReference type="HAMAP" id="MF_00235">
    <property type="entry name" value="Adenylate_kinase_Adk"/>
    <property type="match status" value="1"/>
</dbReference>
<comment type="similarity">
    <text evidence="5 6">Belongs to the adenylate kinase family.</text>
</comment>
<dbReference type="EMBL" id="PHAH01000012">
    <property type="protein sequence ID" value="PKM88703.1"/>
    <property type="molecule type" value="Genomic_DNA"/>
</dbReference>
<feature type="binding site" evidence="5">
    <location>
        <position position="125"/>
    </location>
    <ligand>
        <name>ATP</name>
        <dbReference type="ChEBI" id="CHEBI:30616"/>
    </ligand>
</feature>
<feature type="binding site" evidence="5">
    <location>
        <position position="170"/>
    </location>
    <ligand>
        <name>ATP</name>
        <dbReference type="ChEBI" id="CHEBI:30616"/>
    </ligand>
</feature>
<dbReference type="PROSITE" id="PS00113">
    <property type="entry name" value="ADENYLATE_KINASE"/>
    <property type="match status" value="1"/>
</dbReference>
<dbReference type="InterPro" id="IPR000850">
    <property type="entry name" value="Adenylat/UMP-CMP_kin"/>
</dbReference>
<feature type="binding site" evidence="5">
    <location>
        <begin position="11"/>
        <end position="16"/>
    </location>
    <ligand>
        <name>ATP</name>
        <dbReference type="ChEBI" id="CHEBI:30616"/>
    </ligand>
</feature>
<sequence>MLNYIIFGPPGAGKGTQAKKLAAKLNLTHISTGALLREEVSRATEIGQRVQEVMARGELVDDEIVDSLIKDKIQNGHEAGFIFDGYPRTINQARNLDVLLAAKALPLTLNLEVSADELAKRLALRGLESGRSDDNEATIKNRLLAYARQTEPLLDFYADHKRLISVAGEGTMDDVYQRLEKEVS</sequence>
<evidence type="ECO:0000256" key="3">
    <source>
        <dbReference type="ARBA" id="ARBA00022741"/>
    </source>
</evidence>
<dbReference type="GO" id="GO:0044209">
    <property type="term" value="P:AMP salvage"/>
    <property type="evidence" value="ECO:0007669"/>
    <property type="project" value="UniProtKB-UniRule"/>
</dbReference>
<protein>
    <recommendedName>
        <fullName evidence="5 7">Adenylate kinase</fullName>
        <shortName evidence="5">AK</shortName>
        <ecNumber evidence="5 7">2.7.4.3</ecNumber>
    </recommendedName>
    <alternativeName>
        <fullName evidence="5">ATP-AMP transphosphorylase</fullName>
    </alternativeName>
    <alternativeName>
        <fullName evidence="5">ATP:AMP phosphotransferase</fullName>
    </alternativeName>
    <alternativeName>
        <fullName evidence="5">Adenylate monophosphate kinase</fullName>
    </alternativeName>
</protein>
<dbReference type="AlphaFoldDB" id="A0A2N2E1W5"/>
<proteinExistence type="inferred from homology"/>
<comment type="subunit">
    <text evidence="5 7">Monomer.</text>
</comment>
<keyword evidence="5" id="KW-0963">Cytoplasm</keyword>
<feature type="binding site" evidence="5">
    <location>
        <begin position="85"/>
        <end position="88"/>
    </location>
    <ligand>
        <name>AMP</name>
        <dbReference type="ChEBI" id="CHEBI:456215"/>
    </ligand>
</feature>
<dbReference type="UniPathway" id="UPA00588">
    <property type="reaction ID" value="UER00649"/>
</dbReference>
<organism evidence="8 9">
    <name type="scientific">Candidatus Falkowbacteria bacterium HGW-Falkowbacteria-2</name>
    <dbReference type="NCBI Taxonomy" id="2013769"/>
    <lineage>
        <taxon>Bacteria</taxon>
        <taxon>Candidatus Falkowiibacteriota</taxon>
    </lineage>
</organism>
<dbReference type="GO" id="GO:0004017">
    <property type="term" value="F:AMP kinase activity"/>
    <property type="evidence" value="ECO:0007669"/>
    <property type="project" value="UniProtKB-UniRule"/>
</dbReference>
<dbReference type="NCBIfam" id="NF011105">
    <property type="entry name" value="PRK14532.1"/>
    <property type="match status" value="1"/>
</dbReference>
<evidence type="ECO:0000256" key="7">
    <source>
        <dbReference type="RuleBase" id="RU003331"/>
    </source>
</evidence>
<dbReference type="GO" id="GO:0005524">
    <property type="term" value="F:ATP binding"/>
    <property type="evidence" value="ECO:0007669"/>
    <property type="project" value="UniProtKB-UniRule"/>
</dbReference>
<comment type="caution">
    <text evidence="8">The sequence shown here is derived from an EMBL/GenBank/DDBJ whole genome shotgun (WGS) entry which is preliminary data.</text>
</comment>
<comment type="catalytic activity">
    <reaction evidence="5 7">
        <text>AMP + ATP = 2 ADP</text>
        <dbReference type="Rhea" id="RHEA:12973"/>
        <dbReference type="ChEBI" id="CHEBI:30616"/>
        <dbReference type="ChEBI" id="CHEBI:456215"/>
        <dbReference type="ChEBI" id="CHEBI:456216"/>
        <dbReference type="EC" id="2.7.4.3"/>
    </reaction>
</comment>
<evidence type="ECO:0000313" key="8">
    <source>
        <dbReference type="EMBL" id="PKM88703.1"/>
    </source>
</evidence>
<gene>
    <name evidence="5" type="primary">adk</name>
    <name evidence="8" type="ORF">CVU83_01220</name>
</gene>
<evidence type="ECO:0000256" key="6">
    <source>
        <dbReference type="RuleBase" id="RU003330"/>
    </source>
</evidence>
<keyword evidence="1 5" id="KW-0808">Transferase</keyword>
<feature type="region of interest" description="NMP" evidence="5">
    <location>
        <begin position="31"/>
        <end position="60"/>
    </location>
</feature>
<feature type="binding site" evidence="5">
    <location>
        <begin position="58"/>
        <end position="60"/>
    </location>
    <ligand>
        <name>AMP</name>
        <dbReference type="ChEBI" id="CHEBI:456215"/>
    </ligand>
</feature>
<accession>A0A2N2E1W5</accession>
<reference evidence="8 9" key="1">
    <citation type="journal article" date="2017" name="ISME J.">
        <title>Potential for microbial H2 and metal transformations associated with novel bacteria and archaea in deep terrestrial subsurface sediments.</title>
        <authorList>
            <person name="Hernsdorf A.W."/>
            <person name="Amano Y."/>
            <person name="Miyakawa K."/>
            <person name="Ise K."/>
            <person name="Suzuki Y."/>
            <person name="Anantharaman K."/>
            <person name="Probst A."/>
            <person name="Burstein D."/>
            <person name="Thomas B.C."/>
            <person name="Banfield J.F."/>
        </authorList>
    </citation>
    <scope>NUCLEOTIDE SEQUENCE [LARGE SCALE GENOMIC DNA]</scope>
    <source>
        <strain evidence="8">HGW-Falkowbacteria-2</strain>
    </source>
</reference>
<evidence type="ECO:0000313" key="9">
    <source>
        <dbReference type="Proteomes" id="UP000233325"/>
    </source>
</evidence>
<evidence type="ECO:0000256" key="4">
    <source>
        <dbReference type="ARBA" id="ARBA00022777"/>
    </source>
</evidence>
<dbReference type="Proteomes" id="UP000233325">
    <property type="component" value="Unassembled WGS sequence"/>
</dbReference>
<comment type="function">
    <text evidence="5">Catalyzes the reversible transfer of the terminal phosphate group between ATP and AMP. Plays an important role in cellular energy homeostasis and in adenine nucleotide metabolism.</text>
</comment>
<name>A0A2N2E1W5_9BACT</name>
<comment type="domain">
    <text evidence="5">Consists of three domains, a large central CORE domain and two small peripheral domains, NMPbind and LID, which undergo movements during catalysis. The LID domain closes over the site of phosphoryl transfer upon ATP binding. Assembling and dissambling the active center during each catalytic cycle provides an effective means to prevent ATP hydrolysis.</text>
</comment>
<dbReference type="NCBIfam" id="NF011100">
    <property type="entry name" value="PRK14527.1"/>
    <property type="match status" value="1"/>
</dbReference>
<keyword evidence="5 7" id="KW-0067">ATP-binding</keyword>
<feature type="binding site" evidence="5">
    <location>
        <position position="37"/>
    </location>
    <ligand>
        <name>AMP</name>
        <dbReference type="ChEBI" id="CHEBI:456215"/>
    </ligand>
</feature>
<dbReference type="SUPFAM" id="SSF52540">
    <property type="entry name" value="P-loop containing nucleoside triphosphate hydrolases"/>
    <property type="match status" value="1"/>
</dbReference>
<keyword evidence="2 5" id="KW-0545">Nucleotide biosynthesis</keyword>
<dbReference type="NCBIfam" id="NF011104">
    <property type="entry name" value="PRK14531.1"/>
    <property type="match status" value="1"/>
</dbReference>
<evidence type="ECO:0000256" key="5">
    <source>
        <dbReference type="HAMAP-Rule" id="MF_00235"/>
    </source>
</evidence>
<dbReference type="Gene3D" id="3.40.50.300">
    <property type="entry name" value="P-loop containing nucleotide triphosphate hydrolases"/>
    <property type="match status" value="1"/>
</dbReference>
<dbReference type="PANTHER" id="PTHR23359">
    <property type="entry name" value="NUCLEOTIDE KINASE"/>
    <property type="match status" value="1"/>
</dbReference>
<dbReference type="PRINTS" id="PR00094">
    <property type="entry name" value="ADENYLTKNASE"/>
</dbReference>
<feature type="binding site" evidence="5">
    <location>
        <position position="92"/>
    </location>
    <ligand>
        <name>AMP</name>
        <dbReference type="ChEBI" id="CHEBI:456215"/>
    </ligand>
</feature>
<comment type="caution">
    <text evidence="5">Lacks conserved residue(s) required for the propagation of feature annotation.</text>
</comment>
<dbReference type="EC" id="2.7.4.3" evidence="5 7"/>
<dbReference type="InterPro" id="IPR033690">
    <property type="entry name" value="Adenylat_kinase_CS"/>
</dbReference>
<comment type="subcellular location">
    <subcellularLocation>
        <location evidence="5 7">Cytoplasm</location>
    </subcellularLocation>
</comment>
<comment type="pathway">
    <text evidence="5">Purine metabolism; AMP biosynthesis via salvage pathway; AMP from ADP: step 1/1.</text>
</comment>
<dbReference type="Pfam" id="PF00406">
    <property type="entry name" value="ADK"/>
    <property type="match status" value="1"/>
</dbReference>
<evidence type="ECO:0000256" key="1">
    <source>
        <dbReference type="ARBA" id="ARBA00022679"/>
    </source>
</evidence>